<evidence type="ECO:0000313" key="1">
    <source>
        <dbReference type="EMBL" id="MFC5001316.1"/>
    </source>
</evidence>
<dbReference type="Proteomes" id="UP001595912">
    <property type="component" value="Unassembled WGS sequence"/>
</dbReference>
<keyword evidence="2" id="KW-1185">Reference proteome</keyword>
<evidence type="ECO:0000313" key="2">
    <source>
        <dbReference type="Proteomes" id="UP001595912"/>
    </source>
</evidence>
<dbReference type="GO" id="GO:0003677">
    <property type="term" value="F:DNA binding"/>
    <property type="evidence" value="ECO:0007669"/>
    <property type="project" value="UniProtKB-KW"/>
</dbReference>
<dbReference type="EMBL" id="JBHSIU010000032">
    <property type="protein sequence ID" value="MFC5001316.1"/>
    <property type="molecule type" value="Genomic_DNA"/>
</dbReference>
<gene>
    <name evidence="1" type="ORF">ACFPIJ_26220</name>
</gene>
<sequence>MAIVDIPMPPTHTDEGIQSAQRLRREHPATAVLVLSQYGEAPYAMELLTGGPTHIGYLLKDRVLDRSTLLAAIWRVHAGEVVVDPDLVRSLLETPTMPPTLARRCGTALNAAYVADTQPQAALRAAPDSAVLGDTRSVPILVRLPDPDRCRRA</sequence>
<organism evidence="1 2">
    <name type="scientific">Dactylosporangium cerinum</name>
    <dbReference type="NCBI Taxonomy" id="1434730"/>
    <lineage>
        <taxon>Bacteria</taxon>
        <taxon>Bacillati</taxon>
        <taxon>Actinomycetota</taxon>
        <taxon>Actinomycetes</taxon>
        <taxon>Micromonosporales</taxon>
        <taxon>Micromonosporaceae</taxon>
        <taxon>Dactylosporangium</taxon>
    </lineage>
</organism>
<comment type="caution">
    <text evidence="1">The sequence shown here is derived from an EMBL/GenBank/DDBJ whole genome shotgun (WGS) entry which is preliminary data.</text>
</comment>
<dbReference type="RefSeq" id="WP_380118235.1">
    <property type="nucleotide sequence ID" value="NZ_JBHSIU010000032.1"/>
</dbReference>
<protein>
    <submittedName>
        <fullName evidence="1">DNA-binding response regulator</fullName>
    </submittedName>
</protein>
<dbReference type="Gene3D" id="3.40.50.2300">
    <property type="match status" value="1"/>
</dbReference>
<proteinExistence type="predicted"/>
<accession>A0ABV9VY36</accession>
<dbReference type="InterPro" id="IPR011006">
    <property type="entry name" value="CheY-like_superfamily"/>
</dbReference>
<dbReference type="SUPFAM" id="SSF52172">
    <property type="entry name" value="CheY-like"/>
    <property type="match status" value="1"/>
</dbReference>
<name>A0ABV9VY36_9ACTN</name>
<keyword evidence="1" id="KW-0238">DNA-binding</keyword>
<reference evidence="2" key="1">
    <citation type="journal article" date="2019" name="Int. J. Syst. Evol. Microbiol.">
        <title>The Global Catalogue of Microorganisms (GCM) 10K type strain sequencing project: providing services to taxonomists for standard genome sequencing and annotation.</title>
        <authorList>
            <consortium name="The Broad Institute Genomics Platform"/>
            <consortium name="The Broad Institute Genome Sequencing Center for Infectious Disease"/>
            <person name="Wu L."/>
            <person name="Ma J."/>
        </authorList>
    </citation>
    <scope>NUCLEOTIDE SEQUENCE [LARGE SCALE GENOMIC DNA]</scope>
    <source>
        <strain evidence="2">CGMCC 4.7152</strain>
    </source>
</reference>